<organism evidence="1 2">
    <name type="scientific">Persea americana</name>
    <name type="common">Avocado</name>
    <dbReference type="NCBI Taxonomy" id="3435"/>
    <lineage>
        <taxon>Eukaryota</taxon>
        <taxon>Viridiplantae</taxon>
        <taxon>Streptophyta</taxon>
        <taxon>Embryophyta</taxon>
        <taxon>Tracheophyta</taxon>
        <taxon>Spermatophyta</taxon>
        <taxon>Magnoliopsida</taxon>
        <taxon>Magnoliidae</taxon>
        <taxon>Laurales</taxon>
        <taxon>Lauraceae</taxon>
        <taxon>Persea</taxon>
    </lineage>
</organism>
<accession>A0ACC2MNG0</accession>
<protein>
    <submittedName>
        <fullName evidence="1">Uncharacterized protein</fullName>
    </submittedName>
</protein>
<reference evidence="1 2" key="1">
    <citation type="journal article" date="2022" name="Hortic Res">
        <title>A haplotype resolved chromosomal level avocado genome allows analysis of novel avocado genes.</title>
        <authorList>
            <person name="Nath O."/>
            <person name="Fletcher S.J."/>
            <person name="Hayward A."/>
            <person name="Shaw L.M."/>
            <person name="Masouleh A.K."/>
            <person name="Furtado A."/>
            <person name="Henry R.J."/>
            <person name="Mitter N."/>
        </authorList>
    </citation>
    <scope>NUCLEOTIDE SEQUENCE [LARGE SCALE GENOMIC DNA]</scope>
    <source>
        <strain evidence="2">cv. Hass</strain>
    </source>
</reference>
<sequence>MLLFLGCFELSYLSGGIISIIVVIVLMSWGAKINSLIDGGEFWRLVKSFLPVDIAHLLVNCYSLNAVGPIVERISGPKRFLTVYFTSAIATSTLGYYLFNAPSVGTSGAIYGIVGSFVMFLLRHGDLVRDAEDNKQKVKRVLALNMVHALLSSNEFDNWGRLGGLLCGAAISWLLGPAWRRKH</sequence>
<evidence type="ECO:0000313" key="2">
    <source>
        <dbReference type="Proteomes" id="UP001234297"/>
    </source>
</evidence>
<dbReference type="Proteomes" id="UP001234297">
    <property type="component" value="Chromosome 1"/>
</dbReference>
<dbReference type="EMBL" id="CM056809">
    <property type="protein sequence ID" value="KAJ8647276.1"/>
    <property type="molecule type" value="Genomic_DNA"/>
</dbReference>
<proteinExistence type="predicted"/>
<keyword evidence="2" id="KW-1185">Reference proteome</keyword>
<gene>
    <name evidence="1" type="ORF">MRB53_000299</name>
</gene>
<name>A0ACC2MNG0_PERAE</name>
<evidence type="ECO:0000313" key="1">
    <source>
        <dbReference type="EMBL" id="KAJ8647276.1"/>
    </source>
</evidence>
<comment type="caution">
    <text evidence="1">The sequence shown here is derived from an EMBL/GenBank/DDBJ whole genome shotgun (WGS) entry which is preliminary data.</text>
</comment>